<comment type="caution">
    <text evidence="20">The sequence shown here is derived from an EMBL/GenBank/DDBJ whole genome shotgun (WGS) entry which is preliminary data.</text>
</comment>
<dbReference type="SMART" id="SM00304">
    <property type="entry name" value="HAMP"/>
    <property type="match status" value="1"/>
</dbReference>
<proteinExistence type="predicted"/>
<keyword evidence="7 17" id="KW-0812">Transmembrane</keyword>
<dbReference type="EMBL" id="JBHSEP010000003">
    <property type="protein sequence ID" value="MFC4597892.1"/>
    <property type="molecule type" value="Genomic_DNA"/>
</dbReference>
<dbReference type="RefSeq" id="WP_378093562.1">
    <property type="nucleotide sequence ID" value="NZ_JBHSEP010000003.1"/>
</dbReference>
<dbReference type="PRINTS" id="PR00344">
    <property type="entry name" value="BCTRLSENSOR"/>
</dbReference>
<accession>A0ABV9FAK5</accession>
<evidence type="ECO:0000256" key="5">
    <source>
        <dbReference type="ARBA" id="ARBA00022553"/>
    </source>
</evidence>
<evidence type="ECO:0000256" key="3">
    <source>
        <dbReference type="ARBA" id="ARBA00012438"/>
    </source>
</evidence>
<dbReference type="Gene3D" id="3.30.565.10">
    <property type="entry name" value="Histidine kinase-like ATPase, C-terminal domain"/>
    <property type="match status" value="1"/>
</dbReference>
<dbReference type="Gene3D" id="6.10.340.10">
    <property type="match status" value="1"/>
</dbReference>
<evidence type="ECO:0000256" key="8">
    <source>
        <dbReference type="ARBA" id="ARBA00022741"/>
    </source>
</evidence>
<dbReference type="InterPro" id="IPR003661">
    <property type="entry name" value="HisK_dim/P_dom"/>
</dbReference>
<dbReference type="Proteomes" id="UP001596028">
    <property type="component" value="Unassembled WGS sequence"/>
</dbReference>
<name>A0ABV9FAK5_9BACL</name>
<evidence type="ECO:0000256" key="4">
    <source>
        <dbReference type="ARBA" id="ARBA00022475"/>
    </source>
</evidence>
<dbReference type="PANTHER" id="PTHR45528">
    <property type="entry name" value="SENSOR HISTIDINE KINASE CPXA"/>
    <property type="match status" value="1"/>
</dbReference>
<dbReference type="GO" id="GO:0016301">
    <property type="term" value="F:kinase activity"/>
    <property type="evidence" value="ECO:0007669"/>
    <property type="project" value="UniProtKB-KW"/>
</dbReference>
<dbReference type="InterPro" id="IPR036097">
    <property type="entry name" value="HisK_dim/P_sf"/>
</dbReference>
<evidence type="ECO:0000256" key="10">
    <source>
        <dbReference type="ARBA" id="ARBA00022840"/>
    </source>
</evidence>
<evidence type="ECO:0000256" key="2">
    <source>
        <dbReference type="ARBA" id="ARBA00004651"/>
    </source>
</evidence>
<dbReference type="SUPFAM" id="SSF158472">
    <property type="entry name" value="HAMP domain-like"/>
    <property type="match status" value="1"/>
</dbReference>
<reference evidence="21" key="1">
    <citation type="journal article" date="2019" name="Int. J. Syst. Evol. Microbiol.">
        <title>The Global Catalogue of Microorganisms (GCM) 10K type strain sequencing project: providing services to taxonomists for standard genome sequencing and annotation.</title>
        <authorList>
            <consortium name="The Broad Institute Genomics Platform"/>
            <consortium name="The Broad Institute Genome Sequencing Center for Infectious Disease"/>
            <person name="Wu L."/>
            <person name="Ma J."/>
        </authorList>
    </citation>
    <scope>NUCLEOTIDE SEQUENCE [LARGE SCALE GENOMIC DNA]</scope>
    <source>
        <strain evidence="21">CCUG 49571</strain>
    </source>
</reference>
<dbReference type="InterPro" id="IPR003660">
    <property type="entry name" value="HAMP_dom"/>
</dbReference>
<dbReference type="InterPro" id="IPR005467">
    <property type="entry name" value="His_kinase_dom"/>
</dbReference>
<dbReference type="EC" id="2.7.13.3" evidence="3"/>
<evidence type="ECO:0000256" key="1">
    <source>
        <dbReference type="ARBA" id="ARBA00000085"/>
    </source>
</evidence>
<dbReference type="Pfam" id="PF02518">
    <property type="entry name" value="HATPase_c"/>
    <property type="match status" value="1"/>
</dbReference>
<feature type="transmembrane region" description="Helical" evidence="17">
    <location>
        <begin position="160"/>
        <end position="184"/>
    </location>
</feature>
<dbReference type="PANTHER" id="PTHR45528:SF11">
    <property type="entry name" value="HISTIDINE KINASE"/>
    <property type="match status" value="1"/>
</dbReference>
<dbReference type="PROSITE" id="PS50109">
    <property type="entry name" value="HIS_KIN"/>
    <property type="match status" value="1"/>
</dbReference>
<evidence type="ECO:0000259" key="18">
    <source>
        <dbReference type="PROSITE" id="PS50109"/>
    </source>
</evidence>
<evidence type="ECO:0000256" key="12">
    <source>
        <dbReference type="ARBA" id="ARBA00023012"/>
    </source>
</evidence>
<keyword evidence="4" id="KW-1003">Cell membrane</keyword>
<comment type="subcellular location">
    <subcellularLocation>
        <location evidence="2">Cell membrane</location>
        <topology evidence="2">Multi-pass membrane protein</topology>
    </subcellularLocation>
</comment>
<evidence type="ECO:0000256" key="16">
    <source>
        <dbReference type="ARBA" id="ARBA00040841"/>
    </source>
</evidence>
<keyword evidence="13" id="KW-0843">Virulence</keyword>
<dbReference type="Pfam" id="PF00672">
    <property type="entry name" value="HAMP"/>
    <property type="match status" value="1"/>
</dbReference>
<keyword evidence="11 17" id="KW-1133">Transmembrane helix</keyword>
<keyword evidence="9 20" id="KW-0418">Kinase</keyword>
<dbReference type="Gene3D" id="1.10.287.130">
    <property type="match status" value="1"/>
</dbReference>
<evidence type="ECO:0000256" key="6">
    <source>
        <dbReference type="ARBA" id="ARBA00022679"/>
    </source>
</evidence>
<dbReference type="Pfam" id="PF00512">
    <property type="entry name" value="HisKA"/>
    <property type="match status" value="1"/>
</dbReference>
<dbReference type="InterPro" id="IPR003594">
    <property type="entry name" value="HATPase_dom"/>
</dbReference>
<dbReference type="InterPro" id="IPR036890">
    <property type="entry name" value="HATPase_C_sf"/>
</dbReference>
<dbReference type="InterPro" id="IPR004358">
    <property type="entry name" value="Sig_transdc_His_kin-like_C"/>
</dbReference>
<evidence type="ECO:0000256" key="7">
    <source>
        <dbReference type="ARBA" id="ARBA00022692"/>
    </source>
</evidence>
<dbReference type="SUPFAM" id="SSF55874">
    <property type="entry name" value="ATPase domain of HSP90 chaperone/DNA topoisomerase II/histidine kinase"/>
    <property type="match status" value="1"/>
</dbReference>
<evidence type="ECO:0000256" key="14">
    <source>
        <dbReference type="ARBA" id="ARBA00023136"/>
    </source>
</evidence>
<dbReference type="SMART" id="SM00388">
    <property type="entry name" value="HisKA"/>
    <property type="match status" value="1"/>
</dbReference>
<evidence type="ECO:0000256" key="15">
    <source>
        <dbReference type="ARBA" id="ARBA00037219"/>
    </source>
</evidence>
<evidence type="ECO:0000256" key="9">
    <source>
        <dbReference type="ARBA" id="ARBA00022777"/>
    </source>
</evidence>
<dbReference type="CDD" id="cd06225">
    <property type="entry name" value="HAMP"/>
    <property type="match status" value="1"/>
</dbReference>
<comment type="function">
    <text evidence="15">Member of the two-component regulatory system HssS/HssR involved in intracellular heme homeostasis and tempering of staphylococcal virulence. HssS functions as a heme sensor histidine kinase which is autophosphorylated at a histidine residue and transfers its phosphate group to an aspartate residue of HssR. HssR/HssS activates the expression of hrtAB, an efflux pump, in response to extracellular heme, hemin, hemoglobin or blood.</text>
</comment>
<feature type="domain" description="HAMP" evidence="19">
    <location>
        <begin position="181"/>
        <end position="234"/>
    </location>
</feature>
<keyword evidence="21" id="KW-1185">Reference proteome</keyword>
<keyword evidence="10" id="KW-0067">ATP-binding</keyword>
<feature type="domain" description="Histidine kinase" evidence="18">
    <location>
        <begin position="242"/>
        <end position="457"/>
    </location>
</feature>
<gene>
    <name evidence="20" type="ORF">ACFO3S_06535</name>
</gene>
<protein>
    <recommendedName>
        <fullName evidence="16">Heme sensor protein HssS</fullName>
        <ecNumber evidence="3">2.7.13.3</ecNumber>
    </recommendedName>
</protein>
<sequence length="458" mass="50775">MIKSLYVRVVLSYMIAVLIGLVSTYFLTLLLLSSVGDRYAAKLQSELTKDSEDIRELYRANGLERARAELSESRLEDKYEVLIYDPSGRMVADTDGNAPAELYSISNQAIRAVLNGETFLGSDISTEEMFIGLPYEHNGERYALFVQVSEQRALSLASQLLLFALAINLLVGGLIILVAARYIVKPLLGMKAAAERMAKGEFNIKLKWAKRKDELGQLANSINGMASQVGQLETMRQNFVSNVSHEIQSPLTSISGFSKALQQSGLTEEERSRYLTIIQNESERLSRLCDNLLKLASLDSQHHPFEPRVYDLDEQLRKAVVASEPQWSAKSLEWQLHLPKTKIEADEDQLSQVWVNLLGNAIKFTPEGGRIGVRIVQHASLVEVLVSDTGIGVPIAERTKVFERFYKADPSHNKKKTGSGLGLAIVKKIVIRHKGSVVLSGNGDGGTTVKVVLPHRID</sequence>
<evidence type="ECO:0000313" key="21">
    <source>
        <dbReference type="Proteomes" id="UP001596028"/>
    </source>
</evidence>
<keyword evidence="8" id="KW-0547">Nucleotide-binding</keyword>
<keyword evidence="14 17" id="KW-0472">Membrane</keyword>
<evidence type="ECO:0000256" key="17">
    <source>
        <dbReference type="SAM" id="Phobius"/>
    </source>
</evidence>
<evidence type="ECO:0000313" key="20">
    <source>
        <dbReference type="EMBL" id="MFC4597892.1"/>
    </source>
</evidence>
<keyword evidence="12" id="KW-0902">Two-component regulatory system</keyword>
<dbReference type="SUPFAM" id="SSF47384">
    <property type="entry name" value="Homodimeric domain of signal transducing histidine kinase"/>
    <property type="match status" value="1"/>
</dbReference>
<dbReference type="CDD" id="cd00082">
    <property type="entry name" value="HisKA"/>
    <property type="match status" value="1"/>
</dbReference>
<dbReference type="PROSITE" id="PS50885">
    <property type="entry name" value="HAMP"/>
    <property type="match status" value="1"/>
</dbReference>
<keyword evidence="5" id="KW-0597">Phosphoprotein</keyword>
<feature type="transmembrane region" description="Helical" evidence="17">
    <location>
        <begin position="6"/>
        <end position="32"/>
    </location>
</feature>
<dbReference type="InterPro" id="IPR050398">
    <property type="entry name" value="HssS/ArlS-like"/>
</dbReference>
<evidence type="ECO:0000256" key="11">
    <source>
        <dbReference type="ARBA" id="ARBA00022989"/>
    </source>
</evidence>
<evidence type="ECO:0000256" key="13">
    <source>
        <dbReference type="ARBA" id="ARBA00023026"/>
    </source>
</evidence>
<evidence type="ECO:0000259" key="19">
    <source>
        <dbReference type="PROSITE" id="PS50885"/>
    </source>
</evidence>
<organism evidence="20 21">
    <name type="scientific">Cohnella hongkongensis</name>
    <dbReference type="NCBI Taxonomy" id="178337"/>
    <lineage>
        <taxon>Bacteria</taxon>
        <taxon>Bacillati</taxon>
        <taxon>Bacillota</taxon>
        <taxon>Bacilli</taxon>
        <taxon>Bacillales</taxon>
        <taxon>Paenibacillaceae</taxon>
        <taxon>Cohnella</taxon>
    </lineage>
</organism>
<keyword evidence="6" id="KW-0808">Transferase</keyword>
<dbReference type="SMART" id="SM00387">
    <property type="entry name" value="HATPase_c"/>
    <property type="match status" value="1"/>
</dbReference>
<comment type="catalytic activity">
    <reaction evidence="1">
        <text>ATP + protein L-histidine = ADP + protein N-phospho-L-histidine.</text>
        <dbReference type="EC" id="2.7.13.3"/>
    </reaction>
</comment>